<dbReference type="PANTHER" id="PTHR34597">
    <property type="entry name" value="SLR1661 PROTEIN"/>
    <property type="match status" value="1"/>
</dbReference>
<keyword evidence="4" id="KW-1134">Transmembrane beta strand</keyword>
<dbReference type="InterPro" id="IPR013686">
    <property type="entry name" value="Polypept-transport_assoc_ShlB"/>
</dbReference>
<dbReference type="EMBL" id="FSSB01000024">
    <property type="protein sequence ID" value="SIO96044.1"/>
    <property type="molecule type" value="Genomic_DNA"/>
</dbReference>
<evidence type="ECO:0000313" key="10">
    <source>
        <dbReference type="EMBL" id="SIO96044.1"/>
    </source>
</evidence>
<dbReference type="Gene3D" id="3.10.20.310">
    <property type="entry name" value="membrane protein fhac"/>
    <property type="match status" value="1"/>
</dbReference>
<keyword evidence="7" id="KW-0472">Membrane</keyword>
<gene>
    <name evidence="10" type="primary">shlB</name>
    <name evidence="10" type="ORF">VSP9026_03800</name>
</gene>
<dbReference type="GO" id="GO:0046819">
    <property type="term" value="P:protein secretion by the type V secretion system"/>
    <property type="evidence" value="ECO:0007669"/>
    <property type="project" value="TreeGrafter"/>
</dbReference>
<dbReference type="RefSeq" id="WP_083602737.1">
    <property type="nucleotide sequence ID" value="NZ_AP024907.1"/>
</dbReference>
<evidence type="ECO:0000256" key="5">
    <source>
        <dbReference type="ARBA" id="ARBA00022692"/>
    </source>
</evidence>
<evidence type="ECO:0000256" key="3">
    <source>
        <dbReference type="ARBA" id="ARBA00022448"/>
    </source>
</evidence>
<dbReference type="GO" id="GO:0008320">
    <property type="term" value="F:protein transmembrane transporter activity"/>
    <property type="evidence" value="ECO:0007669"/>
    <property type="project" value="TreeGrafter"/>
</dbReference>
<sequence>MRRCHFQRLVLSKYLFLAGCSYFISFYAYSDNGIAPVSPATQASIEQEQRQRLQEIEQAKQSVQQLSELPTVPPAEPSGAQQCFSIQHIVFSGNTIFSHQQILTWIDFKPGCQGLSQINEYLRIITNQYISAGYVTSRAYLVPQDLSRGELKIVILEGKLEALKFNGRTEGFLNNAFPGLIDHLFNLREIEQGLDQINRLSRYNAQIKIRPGSKQGYSIVDIQSDTRFWGNTSVGVENAGQKSTGETQFRYAFNAENIIDALDQWSFSGSRSLDPPTGHASESLSLSLDVPYGRWNTNYRTTYSHYESGFVSNDFVFGTSGKTNSHDVTLKRLLARDAQSKSFVTVGLSHRREKNYLMDSLIIASSRNLSSAYVGLDYSTRLGSGFLTVSPRLTMGSDLFGGERNQPGFPKAQFRKGTLTASYTQPFQSGPVFTSTLFAQWSNDTLYSSQRLSIGGEYSVRGFKDVSISGDQGYYWRNDLSYPLGTLPYIGQVSAQWAVDTGSIVRDKNDALERGSLMGTRLAIRTRSHRFSSSIAIGMPLDAPGALDADHYIVNYRLNIAI</sequence>
<dbReference type="GO" id="GO:0098046">
    <property type="term" value="C:type V protein secretion system complex"/>
    <property type="evidence" value="ECO:0007669"/>
    <property type="project" value="TreeGrafter"/>
</dbReference>
<dbReference type="InterPro" id="IPR035251">
    <property type="entry name" value="ShlB_POTRA"/>
</dbReference>
<evidence type="ECO:0000256" key="8">
    <source>
        <dbReference type="ARBA" id="ARBA00023237"/>
    </source>
</evidence>
<evidence type="ECO:0000256" key="7">
    <source>
        <dbReference type="ARBA" id="ARBA00023136"/>
    </source>
</evidence>
<evidence type="ECO:0000256" key="2">
    <source>
        <dbReference type="ARBA" id="ARBA00009055"/>
    </source>
</evidence>
<dbReference type="InterPro" id="IPR051544">
    <property type="entry name" value="TPS_OM_transporter"/>
</dbReference>
<feature type="domain" description="POTRA" evidence="9">
    <location>
        <begin position="84"/>
        <end position="158"/>
    </location>
</feature>
<dbReference type="AlphaFoldDB" id="A0A1N6M9E7"/>
<evidence type="ECO:0000313" key="11">
    <source>
        <dbReference type="Proteomes" id="UP000184774"/>
    </source>
</evidence>
<keyword evidence="5" id="KW-0812">Transmembrane</keyword>
<comment type="similarity">
    <text evidence="2">Belongs to the TPS (TC 1.B.20) family.</text>
</comment>
<proteinExistence type="inferred from homology"/>
<keyword evidence="6" id="KW-0653">Protein transport</keyword>
<organism evidence="10 11">
    <name type="scientific">Vibrio spartinae</name>
    <dbReference type="NCBI Taxonomy" id="1918945"/>
    <lineage>
        <taxon>Bacteria</taxon>
        <taxon>Pseudomonadati</taxon>
        <taxon>Pseudomonadota</taxon>
        <taxon>Gammaproteobacteria</taxon>
        <taxon>Vibrionales</taxon>
        <taxon>Vibrionaceae</taxon>
        <taxon>Vibrio</taxon>
    </lineage>
</organism>
<evidence type="ECO:0000259" key="9">
    <source>
        <dbReference type="PROSITE" id="PS51779"/>
    </source>
</evidence>
<keyword evidence="3" id="KW-0813">Transport</keyword>
<dbReference type="PANTHER" id="PTHR34597:SF3">
    <property type="entry name" value="OUTER MEMBRANE TRANSPORTER CDIB"/>
    <property type="match status" value="1"/>
</dbReference>
<dbReference type="InterPro" id="IPR005565">
    <property type="entry name" value="Hemolysn_activator_HlyB_C"/>
</dbReference>
<comment type="subcellular location">
    <subcellularLocation>
        <location evidence="1">Cell outer membrane</location>
    </subcellularLocation>
</comment>
<dbReference type="Proteomes" id="UP000184774">
    <property type="component" value="Unassembled WGS sequence"/>
</dbReference>
<dbReference type="PROSITE" id="PS51779">
    <property type="entry name" value="POTRA"/>
    <property type="match status" value="1"/>
</dbReference>
<reference evidence="10 11" key="1">
    <citation type="submission" date="2016-12" db="EMBL/GenBank/DDBJ databases">
        <authorList>
            <person name="Song W.-J."/>
            <person name="Kurnit D.M."/>
        </authorList>
    </citation>
    <scope>NUCLEOTIDE SEQUENCE [LARGE SCALE GENOMIC DNA]</scope>
    <source>
        <strain evidence="10 11">CECT 9026</strain>
    </source>
</reference>
<dbReference type="GO" id="GO:0009279">
    <property type="term" value="C:cell outer membrane"/>
    <property type="evidence" value="ECO:0007669"/>
    <property type="project" value="UniProtKB-SubCell"/>
</dbReference>
<dbReference type="InterPro" id="IPR034746">
    <property type="entry name" value="POTRA"/>
</dbReference>
<dbReference type="Gene3D" id="2.40.160.50">
    <property type="entry name" value="membrane protein fhac: a member of the omp85/tpsb transporter family"/>
    <property type="match status" value="1"/>
</dbReference>
<dbReference type="PIRSF" id="PIRSF029745">
    <property type="entry name" value="FhaC"/>
    <property type="match status" value="1"/>
</dbReference>
<dbReference type="Pfam" id="PF03865">
    <property type="entry name" value="ShlB"/>
    <property type="match status" value="1"/>
</dbReference>
<dbReference type="Pfam" id="PF17287">
    <property type="entry name" value="POTRA_3"/>
    <property type="match status" value="1"/>
</dbReference>
<name>A0A1N6M9E7_9VIBR</name>
<evidence type="ECO:0000256" key="6">
    <source>
        <dbReference type="ARBA" id="ARBA00022927"/>
    </source>
</evidence>
<dbReference type="Pfam" id="PF08479">
    <property type="entry name" value="POTRA_2"/>
    <property type="match status" value="1"/>
</dbReference>
<dbReference type="OrthoDB" id="290122at2"/>
<accession>A0A1N6M9E7</accession>
<evidence type="ECO:0000256" key="4">
    <source>
        <dbReference type="ARBA" id="ARBA00022452"/>
    </source>
</evidence>
<dbReference type="InterPro" id="IPR027282">
    <property type="entry name" value="TPS"/>
</dbReference>
<evidence type="ECO:0000256" key="1">
    <source>
        <dbReference type="ARBA" id="ARBA00004442"/>
    </source>
</evidence>
<keyword evidence="8" id="KW-0998">Cell outer membrane</keyword>
<protein>
    <submittedName>
        <fullName evidence="10">Hemolysin transporter protein ShlB</fullName>
    </submittedName>
</protein>